<evidence type="ECO:0000313" key="11">
    <source>
        <dbReference type="Proteomes" id="UP000321201"/>
    </source>
</evidence>
<comment type="subcellular location">
    <subcellularLocation>
        <location evidence="1">Cell membrane</location>
        <topology evidence="1">Multi-pass membrane protein</topology>
    </subcellularLocation>
    <subcellularLocation>
        <location evidence="7">Membrane</location>
        <topology evidence="7">Multi-pass membrane protein</topology>
    </subcellularLocation>
</comment>
<organism evidence="10 11">
    <name type="scientific">Pelomicrobium methylotrophicum</name>
    <dbReference type="NCBI Taxonomy" id="2602750"/>
    <lineage>
        <taxon>Bacteria</taxon>
        <taxon>Pseudomonadati</taxon>
        <taxon>Pseudomonadota</taxon>
        <taxon>Hydrogenophilia</taxon>
        <taxon>Hydrogenophilia incertae sedis</taxon>
        <taxon>Pelomicrobium</taxon>
    </lineage>
</organism>
<feature type="transmembrane region" description="Helical" evidence="8">
    <location>
        <begin position="390"/>
        <end position="411"/>
    </location>
</feature>
<gene>
    <name evidence="10" type="primary">hyfB</name>
    <name evidence="10" type="ORF">FR698_03975</name>
</gene>
<feature type="transmembrane region" description="Helical" evidence="8">
    <location>
        <begin position="12"/>
        <end position="32"/>
    </location>
</feature>
<dbReference type="GO" id="GO:0005886">
    <property type="term" value="C:plasma membrane"/>
    <property type="evidence" value="ECO:0007669"/>
    <property type="project" value="UniProtKB-SubCell"/>
</dbReference>
<dbReference type="InterPro" id="IPR052175">
    <property type="entry name" value="ComplexI-like_HydComp"/>
</dbReference>
<sequence length="674" mass="73154">MPADLISEPGFALRGSLAVIAGWLVVGFLGLLRPHSLRFVGRLLFPLGAGAGIVLFFISLATIQAPPQALVLPLGLPDLPFHVRTDALSAFFLLLLGAGAAGISMFAAGYFRPGEGTSPGLLCLQYHVFLASMALVMLADDAYLFMVAWEMMALSSYFLVTSQHRLPEIRRAGFLYLLIAHLGALAILLAFGVLQAGQGDYTFASMRASQPGALWASITFFLAFLGFGAKAGIVPLHVWLPEAHPAAPSPVSAMMSAVMLKTAIYGLLRLTYDLLGVQLWWWGVVALAVGLLTMLYGVLFAAVQTDMKRLLAYSSIENVGSIVTGFGLSLVFHGYGLHLMAALALTAALYHCLNHAFFKSLLFLSTGHVLHATGSRNLGKLGGLIHRMPWLACLTLVGVLGIAALPPLNGFVSEWLLLQAFLFSPGLPNTYLIMLIPLAAAAVVLSAALGAYVMVKFYGVIFLGHPREEKLKDAHDAGPWELAGLAWLALPCLLLGVFPVAAIVALSPAVEVLVPASLAPSLAGSNGWYLTPIAPERASYAPFLFLCVILLAVLLTWLLVKRFYHGRLRRTDAWDCGFPGVSARMQDTAEGFGQPIRQIFEAFFRTERHLPTAFDERPRYYLNVEDRLWHWLYLPVAAAVGRLSAMISVLQRGRIHLYLLYSFATLLLLLVFVR</sequence>
<dbReference type="InterPro" id="IPR003918">
    <property type="entry name" value="NADH_UbQ_OxRdtase"/>
</dbReference>
<dbReference type="PANTHER" id="PTHR42682">
    <property type="entry name" value="HYDROGENASE-4 COMPONENT F"/>
    <property type="match status" value="1"/>
</dbReference>
<evidence type="ECO:0000313" key="10">
    <source>
        <dbReference type="EMBL" id="TXF12809.1"/>
    </source>
</evidence>
<evidence type="ECO:0000256" key="7">
    <source>
        <dbReference type="RuleBase" id="RU000320"/>
    </source>
</evidence>
<dbReference type="EMBL" id="VPFL01000004">
    <property type="protein sequence ID" value="TXF12809.1"/>
    <property type="molecule type" value="Genomic_DNA"/>
</dbReference>
<dbReference type="OrthoDB" id="9768329at2"/>
<feature type="transmembrane region" description="Helical" evidence="8">
    <location>
        <begin position="87"/>
        <end position="111"/>
    </location>
</feature>
<dbReference type="RefSeq" id="WP_147798890.1">
    <property type="nucleotide sequence ID" value="NZ_VPFL01000004.1"/>
</dbReference>
<evidence type="ECO:0000256" key="5">
    <source>
        <dbReference type="ARBA" id="ARBA00023002"/>
    </source>
</evidence>
<evidence type="ECO:0000256" key="3">
    <source>
        <dbReference type="ARBA" id="ARBA00022692"/>
    </source>
</evidence>
<feature type="transmembrane region" description="Helical" evidence="8">
    <location>
        <begin position="251"/>
        <end position="268"/>
    </location>
</feature>
<keyword evidence="4 8" id="KW-1133">Transmembrane helix</keyword>
<feature type="transmembrane region" description="Helical" evidence="8">
    <location>
        <begin position="335"/>
        <end position="353"/>
    </location>
</feature>
<dbReference type="Pfam" id="PF00361">
    <property type="entry name" value="Proton_antipo_M"/>
    <property type="match status" value="1"/>
</dbReference>
<dbReference type="NCBIfam" id="NF005086">
    <property type="entry name" value="PRK06521.1"/>
    <property type="match status" value="1"/>
</dbReference>
<feature type="transmembrane region" description="Helical" evidence="8">
    <location>
        <begin position="214"/>
        <end position="239"/>
    </location>
</feature>
<comment type="caution">
    <text evidence="10">The sequence shown here is derived from an EMBL/GenBank/DDBJ whole genome shotgun (WGS) entry which is preliminary data.</text>
</comment>
<dbReference type="FunCoup" id="A0A5C7EMI7">
    <property type="interactions" value="123"/>
</dbReference>
<dbReference type="GO" id="GO:0042773">
    <property type="term" value="P:ATP synthesis coupled electron transport"/>
    <property type="evidence" value="ECO:0007669"/>
    <property type="project" value="InterPro"/>
</dbReference>
<keyword evidence="6 8" id="KW-0472">Membrane</keyword>
<feature type="transmembrane region" description="Helical" evidence="8">
    <location>
        <begin position="431"/>
        <end position="464"/>
    </location>
</feature>
<evidence type="ECO:0000256" key="2">
    <source>
        <dbReference type="ARBA" id="ARBA00022475"/>
    </source>
</evidence>
<feature type="transmembrane region" description="Helical" evidence="8">
    <location>
        <begin position="280"/>
        <end position="303"/>
    </location>
</feature>
<dbReference type="GO" id="GO:0016491">
    <property type="term" value="F:oxidoreductase activity"/>
    <property type="evidence" value="ECO:0007669"/>
    <property type="project" value="UniProtKB-KW"/>
</dbReference>
<evidence type="ECO:0000256" key="1">
    <source>
        <dbReference type="ARBA" id="ARBA00004651"/>
    </source>
</evidence>
<dbReference type="GO" id="GO:0008137">
    <property type="term" value="F:NADH dehydrogenase (ubiquinone) activity"/>
    <property type="evidence" value="ECO:0007669"/>
    <property type="project" value="InterPro"/>
</dbReference>
<dbReference type="PRINTS" id="PR01437">
    <property type="entry name" value="NUOXDRDTASE4"/>
</dbReference>
<feature type="transmembrane region" description="Helical" evidence="8">
    <location>
        <begin position="44"/>
        <end position="67"/>
    </location>
</feature>
<feature type="transmembrane region" description="Helical" evidence="8">
    <location>
        <begin position="142"/>
        <end position="160"/>
    </location>
</feature>
<dbReference type="Proteomes" id="UP000321201">
    <property type="component" value="Unassembled WGS sequence"/>
</dbReference>
<dbReference type="PANTHER" id="PTHR42682:SF3">
    <property type="entry name" value="FORMATE HYDROGENLYASE SUBUNIT 3-RELATED"/>
    <property type="match status" value="1"/>
</dbReference>
<name>A0A5C7EMI7_9PROT</name>
<dbReference type="InterPro" id="IPR001750">
    <property type="entry name" value="ND/Mrp_TM"/>
</dbReference>
<dbReference type="AlphaFoldDB" id="A0A5C7EMI7"/>
<reference evidence="10 11" key="1">
    <citation type="submission" date="2019-08" db="EMBL/GenBank/DDBJ databases">
        <title>Pelomicrobium methylotrophicum gen. nov., sp. nov. a moderately thermophilic, facultatively anaerobic, lithoautotrophic and methylotrophic bacterium isolated from a terrestrial mud volcano.</title>
        <authorList>
            <person name="Slobodkina G.B."/>
            <person name="Merkel A.Y."/>
            <person name="Slobodkin A.I."/>
        </authorList>
    </citation>
    <scope>NUCLEOTIDE SEQUENCE [LARGE SCALE GENOMIC DNA]</scope>
    <source>
        <strain evidence="10 11">SM250</strain>
    </source>
</reference>
<evidence type="ECO:0000256" key="8">
    <source>
        <dbReference type="SAM" id="Phobius"/>
    </source>
</evidence>
<feature type="transmembrane region" description="Helical" evidence="8">
    <location>
        <begin position="485"/>
        <end position="506"/>
    </location>
</feature>
<dbReference type="InParanoid" id="A0A5C7EMI7"/>
<keyword evidence="2" id="KW-1003">Cell membrane</keyword>
<feature type="domain" description="NADH:quinone oxidoreductase/Mrp antiporter transmembrane" evidence="9">
    <location>
        <begin position="139"/>
        <end position="422"/>
    </location>
</feature>
<protein>
    <submittedName>
        <fullName evidence="10">Hydrogenase 4 subunit B</fullName>
    </submittedName>
</protein>
<feature type="transmembrane region" description="Helical" evidence="8">
    <location>
        <begin position="172"/>
        <end position="194"/>
    </location>
</feature>
<accession>A0A5C7EMI7</accession>
<keyword evidence="11" id="KW-1185">Reference proteome</keyword>
<feature type="transmembrane region" description="Helical" evidence="8">
    <location>
        <begin position="628"/>
        <end position="649"/>
    </location>
</feature>
<feature type="transmembrane region" description="Helical" evidence="8">
    <location>
        <begin position="655"/>
        <end position="673"/>
    </location>
</feature>
<feature type="transmembrane region" description="Helical" evidence="8">
    <location>
        <begin position="118"/>
        <end position="136"/>
    </location>
</feature>
<evidence type="ECO:0000256" key="4">
    <source>
        <dbReference type="ARBA" id="ARBA00022989"/>
    </source>
</evidence>
<evidence type="ECO:0000259" key="9">
    <source>
        <dbReference type="Pfam" id="PF00361"/>
    </source>
</evidence>
<feature type="transmembrane region" description="Helical" evidence="8">
    <location>
        <begin position="310"/>
        <end position="329"/>
    </location>
</feature>
<keyword evidence="3 7" id="KW-0812">Transmembrane</keyword>
<evidence type="ECO:0000256" key="6">
    <source>
        <dbReference type="ARBA" id="ARBA00023136"/>
    </source>
</evidence>
<keyword evidence="5" id="KW-0560">Oxidoreductase</keyword>
<proteinExistence type="predicted"/>
<feature type="transmembrane region" description="Helical" evidence="8">
    <location>
        <begin position="540"/>
        <end position="560"/>
    </location>
</feature>